<dbReference type="Gene3D" id="2.150.10.10">
    <property type="entry name" value="Serralysin-like metalloprotease, C-terminal"/>
    <property type="match status" value="1"/>
</dbReference>
<keyword evidence="3" id="KW-1185">Reference proteome</keyword>
<reference evidence="2 3" key="1">
    <citation type="submission" date="2019-02" db="EMBL/GenBank/DDBJ databases">
        <title>Sequencing the genomes of 1000 actinobacteria strains.</title>
        <authorList>
            <person name="Klenk H.-P."/>
        </authorList>
    </citation>
    <scope>NUCLEOTIDE SEQUENCE [LARGE SCALE GENOMIC DNA]</scope>
    <source>
        <strain evidence="2 3">DSM 45162</strain>
    </source>
</reference>
<dbReference type="AlphaFoldDB" id="A0A4Q7ZS57"/>
<accession>A0A4Q7ZS57</accession>
<evidence type="ECO:0000313" key="2">
    <source>
        <dbReference type="EMBL" id="RZU54002.1"/>
    </source>
</evidence>
<name>A0A4Q7ZS57_9ACTN</name>
<evidence type="ECO:0000313" key="3">
    <source>
        <dbReference type="Proteomes" id="UP000292564"/>
    </source>
</evidence>
<feature type="region of interest" description="Disordered" evidence="1">
    <location>
        <begin position="78"/>
        <end position="138"/>
    </location>
</feature>
<comment type="caution">
    <text evidence="2">The sequence shown here is derived from an EMBL/GenBank/DDBJ whole genome shotgun (WGS) entry which is preliminary data.</text>
</comment>
<protein>
    <submittedName>
        <fullName evidence="2">Gas vesicle protein GvpG</fullName>
    </submittedName>
</protein>
<dbReference type="RefSeq" id="WP_207229998.1">
    <property type="nucleotide sequence ID" value="NZ_SHKY01000001.1"/>
</dbReference>
<dbReference type="InterPro" id="IPR011049">
    <property type="entry name" value="Serralysin-like_metalloprot_C"/>
</dbReference>
<dbReference type="Pfam" id="PF05120">
    <property type="entry name" value="GvpG"/>
    <property type="match status" value="1"/>
</dbReference>
<dbReference type="EMBL" id="SHKY01000001">
    <property type="protein sequence ID" value="RZU54002.1"/>
    <property type="molecule type" value="Genomic_DNA"/>
</dbReference>
<gene>
    <name evidence="2" type="ORF">EV385_5939</name>
</gene>
<dbReference type="InterPro" id="IPR007804">
    <property type="entry name" value="GvpG"/>
</dbReference>
<sequence>MGLVSGLATLPLAPLRGLFWLARLIQDQAATEWDPATEIRRRLAETDLALAAGLITEQECAEAQDLLLARLLPADATPVSGDAAPVTGDAAPVSGDAAPVTGDAAPVSGDAAPVTGDAAPITADSAPTAGGAGPGGSR</sequence>
<proteinExistence type="predicted"/>
<evidence type="ECO:0000256" key="1">
    <source>
        <dbReference type="SAM" id="MobiDB-lite"/>
    </source>
</evidence>
<organism evidence="2 3">
    <name type="scientific">Krasilnikovia cinnamomea</name>
    <dbReference type="NCBI Taxonomy" id="349313"/>
    <lineage>
        <taxon>Bacteria</taxon>
        <taxon>Bacillati</taxon>
        <taxon>Actinomycetota</taxon>
        <taxon>Actinomycetes</taxon>
        <taxon>Micromonosporales</taxon>
        <taxon>Micromonosporaceae</taxon>
        <taxon>Krasilnikovia</taxon>
    </lineage>
</organism>
<dbReference type="Proteomes" id="UP000292564">
    <property type="component" value="Unassembled WGS sequence"/>
</dbReference>